<accession>A0A7I8J188</accession>
<evidence type="ECO:0000313" key="2">
    <source>
        <dbReference type="EMBL" id="CAA2624071.1"/>
    </source>
</evidence>
<organism evidence="2">
    <name type="scientific">Spirodela intermedia</name>
    <name type="common">Intermediate duckweed</name>
    <dbReference type="NCBI Taxonomy" id="51605"/>
    <lineage>
        <taxon>Eukaryota</taxon>
        <taxon>Viridiplantae</taxon>
        <taxon>Streptophyta</taxon>
        <taxon>Embryophyta</taxon>
        <taxon>Tracheophyta</taxon>
        <taxon>Spermatophyta</taxon>
        <taxon>Magnoliopsida</taxon>
        <taxon>Liliopsida</taxon>
        <taxon>Araceae</taxon>
        <taxon>Lemnoideae</taxon>
        <taxon>Spirodela</taxon>
    </lineage>
</organism>
<feature type="compositionally biased region" description="Gly residues" evidence="1">
    <location>
        <begin position="18"/>
        <end position="31"/>
    </location>
</feature>
<reference evidence="2 3" key="1">
    <citation type="submission" date="2019-12" db="EMBL/GenBank/DDBJ databases">
        <authorList>
            <person name="Scholz U."/>
            <person name="Mascher M."/>
            <person name="Fiebig A."/>
        </authorList>
    </citation>
    <scope>NUCLEOTIDE SEQUENCE</scope>
</reference>
<evidence type="ECO:0000313" key="3">
    <source>
        <dbReference type="Proteomes" id="UP001189122"/>
    </source>
</evidence>
<dbReference type="EMBL" id="CACRZD030000007">
    <property type="protein sequence ID" value="CAA6663573.1"/>
    <property type="molecule type" value="Genomic_DNA"/>
</dbReference>
<protein>
    <submittedName>
        <fullName evidence="2">Uncharacterized protein</fullName>
    </submittedName>
</protein>
<feature type="compositionally biased region" description="Basic residues" evidence="1">
    <location>
        <begin position="1"/>
        <end position="13"/>
    </location>
</feature>
<dbReference type="AlphaFoldDB" id="A0A7I8J188"/>
<sequence length="81" mass="8922">MGRGTGQRRRRKKEAQLGTGGGHQGGKGGDLGPSRGSQRRRWGGGGAPRYWESGFGDLFGRALWVWCTRTGTSRIRRESNF</sequence>
<name>A0A7I8J188_SPIIN</name>
<feature type="region of interest" description="Disordered" evidence="1">
    <location>
        <begin position="1"/>
        <end position="49"/>
    </location>
</feature>
<evidence type="ECO:0000256" key="1">
    <source>
        <dbReference type="SAM" id="MobiDB-lite"/>
    </source>
</evidence>
<dbReference type="Proteomes" id="UP001189122">
    <property type="component" value="Unassembled WGS sequence"/>
</dbReference>
<keyword evidence="3" id="KW-1185">Reference proteome</keyword>
<gene>
    <name evidence="2" type="ORF">SI7747_07009958</name>
</gene>
<dbReference type="EMBL" id="LR743594">
    <property type="protein sequence ID" value="CAA2624071.1"/>
    <property type="molecule type" value="Genomic_DNA"/>
</dbReference>
<proteinExistence type="predicted"/>